<name>A0AAI9UNW9_9PEZI</name>
<protein>
    <submittedName>
        <fullName evidence="2">Uncharacterized protein</fullName>
    </submittedName>
</protein>
<gene>
    <name evidence="2" type="ORF">CCUS01_08701</name>
</gene>
<accession>A0AAI9UNW9</accession>
<reference evidence="2" key="1">
    <citation type="submission" date="2016-11" db="EMBL/GenBank/DDBJ databases">
        <title>The genome sequence of Colletotrichum cuscutae.</title>
        <authorList>
            <person name="Baroncelli R."/>
        </authorList>
    </citation>
    <scope>NUCLEOTIDE SEQUENCE</scope>
    <source>
        <strain evidence="2">IMI 304802</strain>
    </source>
</reference>
<evidence type="ECO:0000313" key="2">
    <source>
        <dbReference type="EMBL" id="KAK1460596.1"/>
    </source>
</evidence>
<evidence type="ECO:0000313" key="3">
    <source>
        <dbReference type="Proteomes" id="UP001239213"/>
    </source>
</evidence>
<comment type="caution">
    <text evidence="2">The sequence shown here is derived from an EMBL/GenBank/DDBJ whole genome shotgun (WGS) entry which is preliminary data.</text>
</comment>
<organism evidence="2 3">
    <name type="scientific">Colletotrichum cuscutae</name>
    <dbReference type="NCBI Taxonomy" id="1209917"/>
    <lineage>
        <taxon>Eukaryota</taxon>
        <taxon>Fungi</taxon>
        <taxon>Dikarya</taxon>
        <taxon>Ascomycota</taxon>
        <taxon>Pezizomycotina</taxon>
        <taxon>Sordariomycetes</taxon>
        <taxon>Hypocreomycetidae</taxon>
        <taxon>Glomerellales</taxon>
        <taxon>Glomerellaceae</taxon>
        <taxon>Colletotrichum</taxon>
        <taxon>Colletotrichum acutatum species complex</taxon>
    </lineage>
</organism>
<dbReference type="EMBL" id="MPDP01000272">
    <property type="protein sequence ID" value="KAK1460596.1"/>
    <property type="molecule type" value="Genomic_DNA"/>
</dbReference>
<dbReference type="Proteomes" id="UP001239213">
    <property type="component" value="Unassembled WGS sequence"/>
</dbReference>
<feature type="region of interest" description="Disordered" evidence="1">
    <location>
        <begin position="119"/>
        <end position="140"/>
    </location>
</feature>
<sequence length="202" mass="22377">MVGLQDCKCCTSFFLGREYFLALAFAFDADGREEGSGFSPPCLLPSVSVSSCLTSKRLKVCAVRTCLRSRPDLSPWRRSQSFPRRGAIQFDRQPPSNLALGSPFFRLCLAFESFRPHQQQGTGATGYESSHKSQAQPEGESGLVSRLGFYVRSKTFQVLVEPTPCLPTPESALASCVQTQAWSRPIDTRRTSMGHTTLQLKR</sequence>
<proteinExistence type="predicted"/>
<dbReference type="AlphaFoldDB" id="A0AAI9UNW9"/>
<evidence type="ECO:0000256" key="1">
    <source>
        <dbReference type="SAM" id="MobiDB-lite"/>
    </source>
</evidence>
<keyword evidence="3" id="KW-1185">Reference proteome</keyword>